<dbReference type="SUPFAM" id="SSF46785">
    <property type="entry name" value="Winged helix' DNA-binding domain"/>
    <property type="match status" value="1"/>
</dbReference>
<comment type="similarity">
    <text evidence="1">Belongs to the ROK (NagC/XylR) family.</text>
</comment>
<dbReference type="Gene3D" id="3.30.420.40">
    <property type="match status" value="2"/>
</dbReference>
<evidence type="ECO:0000313" key="3">
    <source>
        <dbReference type="EMBL" id="MFK4637566.1"/>
    </source>
</evidence>
<keyword evidence="3" id="KW-0808">Transferase</keyword>
<dbReference type="PANTHER" id="PTHR18964:SF149">
    <property type="entry name" value="BIFUNCTIONAL UDP-N-ACETYLGLUCOSAMINE 2-EPIMERASE_N-ACETYLMANNOSAMINE KINASE"/>
    <property type="match status" value="1"/>
</dbReference>
<accession>A0ABW8N4M7</accession>
<keyword evidence="4" id="KW-1185">Reference proteome</keyword>
<dbReference type="EMBL" id="JBIYEW010000003">
    <property type="protein sequence ID" value="MFK4637566.1"/>
    <property type="molecule type" value="Genomic_DNA"/>
</dbReference>
<name>A0ABW8N4M7_9MICC</name>
<dbReference type="Pfam" id="PF00480">
    <property type="entry name" value="ROK"/>
    <property type="match status" value="1"/>
</dbReference>
<sequence length="413" mass="43417">MCMHVQGPRTPGNDSANSLVSGDVRRHNLSLVARYLVTQRQGSRSQIADGTGLTRGAVTALSKVLMDAGIVREVQPVAGGGMGRPITLLELAADDMALLVLQLDADRAIAVVASLAGDILFRFQEHHGRPMGDPEAVLTILAAVLDQALTAAAGAGRRIADATVVVFAPVAGKPAQVVADTDLGWGMVDVLGQLRKRVPALPETARLCSDVDVAAVAEYNRLREVRDMLYLKSNSGVGGSIVADGRLLEGTHGFAGAFGHIPVDHDGPECPCGQRGCLNMVAGPDVILTAAGLGKELDEEGLSRTLAELVARIERGEEHATAAWGRAAVWIARTLHILTMSLDPEIVMLGGYWAALVAPVREAFEANRPYIARQPGYGPEIVAGQLGDDAALLGAIWAARDTLLDDPLALNIV</sequence>
<gene>
    <name evidence="3" type="ORF">ABIA52_000455</name>
</gene>
<dbReference type="PANTHER" id="PTHR18964">
    <property type="entry name" value="ROK (REPRESSOR, ORF, KINASE) FAMILY"/>
    <property type="match status" value="1"/>
</dbReference>
<dbReference type="GO" id="GO:0016301">
    <property type="term" value="F:kinase activity"/>
    <property type="evidence" value="ECO:0007669"/>
    <property type="project" value="UniProtKB-KW"/>
</dbReference>
<dbReference type="Proteomes" id="UP001620520">
    <property type="component" value="Unassembled WGS sequence"/>
</dbReference>
<proteinExistence type="inferred from homology"/>
<feature type="region of interest" description="Disordered" evidence="2">
    <location>
        <begin position="1"/>
        <end position="20"/>
    </location>
</feature>
<evidence type="ECO:0000256" key="1">
    <source>
        <dbReference type="ARBA" id="ARBA00006479"/>
    </source>
</evidence>
<comment type="caution">
    <text evidence="3">The sequence shown here is derived from an EMBL/GenBank/DDBJ whole genome shotgun (WGS) entry which is preliminary data.</text>
</comment>
<dbReference type="Gene3D" id="1.10.10.10">
    <property type="entry name" value="Winged helix-like DNA-binding domain superfamily/Winged helix DNA-binding domain"/>
    <property type="match status" value="1"/>
</dbReference>
<dbReference type="InterPro" id="IPR043129">
    <property type="entry name" value="ATPase_NBD"/>
</dbReference>
<dbReference type="InterPro" id="IPR000600">
    <property type="entry name" value="ROK"/>
</dbReference>
<keyword evidence="3" id="KW-0418">Kinase</keyword>
<dbReference type="InterPro" id="IPR036388">
    <property type="entry name" value="WH-like_DNA-bd_sf"/>
</dbReference>
<evidence type="ECO:0000256" key="2">
    <source>
        <dbReference type="SAM" id="MobiDB-lite"/>
    </source>
</evidence>
<reference evidence="3 4" key="1">
    <citation type="submission" date="2024-10" db="EMBL/GenBank/DDBJ databases">
        <title>Novel secondary metabolite-producing bacteria for plant disease control.</title>
        <authorList>
            <person name="Chevrette M."/>
        </authorList>
    </citation>
    <scope>NUCLEOTIDE SEQUENCE [LARGE SCALE GENOMIC DNA]</scope>
    <source>
        <strain evidence="3 4">J30 TE3557</strain>
    </source>
</reference>
<organism evidence="3 4">
    <name type="scientific">Paenarthrobacter histidinolovorans</name>
    <dbReference type="NCBI Taxonomy" id="43664"/>
    <lineage>
        <taxon>Bacteria</taxon>
        <taxon>Bacillati</taxon>
        <taxon>Actinomycetota</taxon>
        <taxon>Actinomycetes</taxon>
        <taxon>Micrococcales</taxon>
        <taxon>Micrococcaceae</taxon>
        <taxon>Paenarthrobacter</taxon>
    </lineage>
</organism>
<evidence type="ECO:0000313" key="4">
    <source>
        <dbReference type="Proteomes" id="UP001620520"/>
    </source>
</evidence>
<protein>
    <submittedName>
        <fullName evidence="3">NBD/HSP70 family sugar kinase</fullName>
    </submittedName>
</protein>
<dbReference type="InterPro" id="IPR036390">
    <property type="entry name" value="WH_DNA-bd_sf"/>
</dbReference>
<dbReference type="SUPFAM" id="SSF53067">
    <property type="entry name" value="Actin-like ATPase domain"/>
    <property type="match status" value="2"/>
</dbReference>